<dbReference type="PANTHER" id="PTHR13011">
    <property type="entry name" value="TFIIF-ALPHA"/>
    <property type="match status" value="1"/>
</dbReference>
<comment type="similarity">
    <text evidence="1">Belongs to the TFIIF alpha subunit family.</text>
</comment>
<dbReference type="InterPro" id="IPR036388">
    <property type="entry name" value="WH-like_DNA-bd_sf"/>
</dbReference>
<comment type="subcellular location">
    <subcellularLocation>
        <location evidence="1">Nucleus</location>
    </subcellularLocation>
</comment>
<protein>
    <recommendedName>
        <fullName evidence="1">Transcription initiation factor IIF subunit alpha</fullName>
    </recommendedName>
</protein>
<dbReference type="PANTHER" id="PTHR13011:SF0">
    <property type="entry name" value="GENERAL TRANSCRIPTION FACTOR IIF SUBUNIT 1"/>
    <property type="match status" value="1"/>
</dbReference>
<accession>A0ABU6UMK5</accession>
<comment type="caution">
    <text evidence="3">The sequence shown here is derived from an EMBL/GenBank/DDBJ whole genome shotgun (WGS) entry which is preliminary data.</text>
</comment>
<feature type="compositionally biased region" description="Low complexity" evidence="2">
    <location>
        <begin position="22"/>
        <end position="40"/>
    </location>
</feature>
<dbReference type="InterPro" id="IPR036390">
    <property type="entry name" value="WH_DNA-bd_sf"/>
</dbReference>
<feature type="compositionally biased region" description="Polar residues" evidence="2">
    <location>
        <begin position="11"/>
        <end position="21"/>
    </location>
</feature>
<dbReference type="InterPro" id="IPR008851">
    <property type="entry name" value="TFIIF-alpha"/>
</dbReference>
<dbReference type="Proteomes" id="UP001341840">
    <property type="component" value="Unassembled WGS sequence"/>
</dbReference>
<gene>
    <name evidence="3" type="primary">RAP74_3</name>
    <name evidence="3" type="ORF">PIB30_069003</name>
</gene>
<feature type="region of interest" description="Disordered" evidence="2">
    <location>
        <begin position="1"/>
        <end position="44"/>
    </location>
</feature>
<dbReference type="Pfam" id="PF05793">
    <property type="entry name" value="TFIIF_alpha"/>
    <property type="match status" value="1"/>
</dbReference>
<proteinExistence type="inferred from homology"/>
<evidence type="ECO:0000256" key="2">
    <source>
        <dbReference type="SAM" id="MobiDB-lite"/>
    </source>
</evidence>
<name>A0ABU6UMK5_9FABA</name>
<keyword evidence="1" id="KW-0539">Nucleus</keyword>
<sequence>ETKPTVKEENGSASKSNAPSKGTSPAPSSKAGSSSAATGPVSEEEIRAVLMQKTPVTTQDLVAKFKARLRSPEPK</sequence>
<evidence type="ECO:0000313" key="4">
    <source>
        <dbReference type="Proteomes" id="UP001341840"/>
    </source>
</evidence>
<dbReference type="SUPFAM" id="SSF46785">
    <property type="entry name" value="Winged helix' DNA-binding domain"/>
    <property type="match status" value="1"/>
</dbReference>
<evidence type="ECO:0000313" key="3">
    <source>
        <dbReference type="EMBL" id="MED6162294.1"/>
    </source>
</evidence>
<dbReference type="EMBL" id="JASCZI010121578">
    <property type="protein sequence ID" value="MED6162294.1"/>
    <property type="molecule type" value="Genomic_DNA"/>
</dbReference>
<dbReference type="Gene3D" id="1.10.10.10">
    <property type="entry name" value="Winged helix-like DNA-binding domain superfamily/Winged helix DNA-binding domain"/>
    <property type="match status" value="1"/>
</dbReference>
<evidence type="ECO:0000256" key="1">
    <source>
        <dbReference type="RuleBase" id="RU366044"/>
    </source>
</evidence>
<comment type="function">
    <text evidence="1">TFIIF is a general transcription initiation factor that binds to RNA polymerase II and helps to recruit it to the initiation complex in collaboration with TFIIB. It promotes transcription elongation.</text>
</comment>
<reference evidence="3 4" key="1">
    <citation type="journal article" date="2023" name="Plants (Basel)">
        <title>Bridging the Gap: Combining Genomics and Transcriptomics Approaches to Understand Stylosanthes scabra, an Orphan Legume from the Brazilian Caatinga.</title>
        <authorList>
            <person name="Ferreira-Neto J.R.C."/>
            <person name="da Silva M.D."/>
            <person name="Binneck E."/>
            <person name="de Melo N.F."/>
            <person name="da Silva R.H."/>
            <person name="de Melo A.L.T.M."/>
            <person name="Pandolfi V."/>
            <person name="Bustamante F.O."/>
            <person name="Brasileiro-Vidal A.C."/>
            <person name="Benko-Iseppon A.M."/>
        </authorList>
    </citation>
    <scope>NUCLEOTIDE SEQUENCE [LARGE SCALE GENOMIC DNA]</scope>
    <source>
        <tissue evidence="3">Leaves</tissue>
    </source>
</reference>
<organism evidence="3 4">
    <name type="scientific">Stylosanthes scabra</name>
    <dbReference type="NCBI Taxonomy" id="79078"/>
    <lineage>
        <taxon>Eukaryota</taxon>
        <taxon>Viridiplantae</taxon>
        <taxon>Streptophyta</taxon>
        <taxon>Embryophyta</taxon>
        <taxon>Tracheophyta</taxon>
        <taxon>Spermatophyta</taxon>
        <taxon>Magnoliopsida</taxon>
        <taxon>eudicotyledons</taxon>
        <taxon>Gunneridae</taxon>
        <taxon>Pentapetalae</taxon>
        <taxon>rosids</taxon>
        <taxon>fabids</taxon>
        <taxon>Fabales</taxon>
        <taxon>Fabaceae</taxon>
        <taxon>Papilionoideae</taxon>
        <taxon>50 kb inversion clade</taxon>
        <taxon>dalbergioids sensu lato</taxon>
        <taxon>Dalbergieae</taxon>
        <taxon>Pterocarpus clade</taxon>
        <taxon>Stylosanthes</taxon>
    </lineage>
</organism>
<keyword evidence="1" id="KW-0238">DNA-binding</keyword>
<feature type="non-terminal residue" evidence="3">
    <location>
        <position position="1"/>
    </location>
</feature>
<keyword evidence="1" id="KW-0805">Transcription regulation</keyword>
<keyword evidence="1" id="KW-0804">Transcription</keyword>
<feature type="compositionally biased region" description="Basic and acidic residues" evidence="2">
    <location>
        <begin position="1"/>
        <end position="10"/>
    </location>
</feature>
<keyword evidence="4" id="KW-1185">Reference proteome</keyword>